<feature type="compositionally biased region" description="Polar residues" evidence="1">
    <location>
        <begin position="1"/>
        <end position="12"/>
    </location>
</feature>
<evidence type="ECO:0000256" key="1">
    <source>
        <dbReference type="SAM" id="MobiDB-lite"/>
    </source>
</evidence>
<feature type="domain" description="TadE-like" evidence="3">
    <location>
        <begin position="49"/>
        <end position="91"/>
    </location>
</feature>
<reference evidence="4" key="2">
    <citation type="submission" date="2021-08" db="EMBL/GenBank/DDBJ databases">
        <authorList>
            <person name="Tani A."/>
            <person name="Ola A."/>
            <person name="Ogura Y."/>
            <person name="Katsura K."/>
            <person name="Hayashi T."/>
        </authorList>
    </citation>
    <scope>NUCLEOTIDE SEQUENCE</scope>
    <source>
        <strain evidence="4">NBRC 103626</strain>
    </source>
</reference>
<evidence type="ECO:0000313" key="4">
    <source>
        <dbReference type="EMBL" id="GJD76962.1"/>
    </source>
</evidence>
<dbReference type="Pfam" id="PF07811">
    <property type="entry name" value="TadE"/>
    <property type="match status" value="1"/>
</dbReference>
<proteinExistence type="predicted"/>
<organism evidence="4 5">
    <name type="scientific">Methylobacterium gregans</name>
    <dbReference type="NCBI Taxonomy" id="374424"/>
    <lineage>
        <taxon>Bacteria</taxon>
        <taxon>Pseudomonadati</taxon>
        <taxon>Pseudomonadota</taxon>
        <taxon>Alphaproteobacteria</taxon>
        <taxon>Hyphomicrobiales</taxon>
        <taxon>Methylobacteriaceae</taxon>
        <taxon>Methylobacterium</taxon>
    </lineage>
</organism>
<keyword evidence="2" id="KW-0472">Membrane</keyword>
<evidence type="ECO:0000256" key="2">
    <source>
        <dbReference type="SAM" id="Phobius"/>
    </source>
</evidence>
<reference evidence="4" key="1">
    <citation type="journal article" date="2016" name="Front. Microbiol.">
        <title>Genome Sequence of the Piezophilic, Mesophilic Sulfate-Reducing Bacterium Desulfovibrio indicus J2T.</title>
        <authorList>
            <person name="Cao J."/>
            <person name="Maignien L."/>
            <person name="Shao Z."/>
            <person name="Alain K."/>
            <person name="Jebbar M."/>
        </authorList>
    </citation>
    <scope>NUCLEOTIDE SEQUENCE</scope>
    <source>
        <strain evidence="4">NBRC 103626</strain>
    </source>
</reference>
<accession>A0AA37HJR2</accession>
<dbReference type="EMBL" id="BPQM01000002">
    <property type="protein sequence ID" value="GJD76962.1"/>
    <property type="molecule type" value="Genomic_DNA"/>
</dbReference>
<feature type="region of interest" description="Disordered" evidence="1">
    <location>
        <begin position="1"/>
        <end position="23"/>
    </location>
</feature>
<gene>
    <name evidence="4" type="ORF">NBEOAGPD_0163</name>
</gene>
<sequence length="217" mass="23157">MGRPTGSRNRPSNMPAPRGLPAFPSRGRSTLLLARLLGAGRGFARARSGAGAVEFALLAVPFLLLLCVVVEAAMMTLSQQTLDSAVDRATRALRTGAFQDAADGNDPAGRLRQVMCGRAAVLFRCQDLKLDVMRGTSFASVRPAEPYDSQRKDWAPSFGSTFQCPLGGDIVALRAAVPVLRLFNALDFTRHPMGANSQLLVATAIFSTEPYSGKSCQ</sequence>
<evidence type="ECO:0000259" key="3">
    <source>
        <dbReference type="Pfam" id="PF07811"/>
    </source>
</evidence>
<dbReference type="InterPro" id="IPR012495">
    <property type="entry name" value="TadE-like_dom"/>
</dbReference>
<evidence type="ECO:0000313" key="5">
    <source>
        <dbReference type="Proteomes" id="UP001055108"/>
    </source>
</evidence>
<keyword evidence="2" id="KW-0812">Transmembrane</keyword>
<dbReference type="AlphaFoldDB" id="A0AA37HJR2"/>
<feature type="transmembrane region" description="Helical" evidence="2">
    <location>
        <begin position="56"/>
        <end position="74"/>
    </location>
</feature>
<keyword evidence="5" id="KW-1185">Reference proteome</keyword>
<protein>
    <recommendedName>
        <fullName evidence="3">TadE-like domain-containing protein</fullName>
    </recommendedName>
</protein>
<comment type="caution">
    <text evidence="4">The sequence shown here is derived from an EMBL/GenBank/DDBJ whole genome shotgun (WGS) entry which is preliminary data.</text>
</comment>
<name>A0AA37HJR2_9HYPH</name>
<dbReference type="Proteomes" id="UP001055108">
    <property type="component" value="Unassembled WGS sequence"/>
</dbReference>
<keyword evidence="2" id="KW-1133">Transmembrane helix</keyword>